<sequence length="143" mass="15633">MSVAGGFALDPRLAADSVAVADGPLSQLRLVDDTRFRWLVLVPRLPEAVEWIDLDGDHQRLLLAELNLAGRLLRAWGPVHKLNIGALGNVVRQLHVHVVAREEGDAAWPAPVWGVGKMQRYGAAEREALVARLRALLSTLSPE</sequence>
<dbReference type="eggNOG" id="COG0537">
    <property type="taxonomic scope" value="Bacteria"/>
</dbReference>
<evidence type="ECO:0000259" key="1">
    <source>
        <dbReference type="Pfam" id="PF01230"/>
    </source>
</evidence>
<evidence type="ECO:0000313" key="2">
    <source>
        <dbReference type="EMBL" id="KFN49018.1"/>
    </source>
</evidence>
<dbReference type="Proteomes" id="UP000029391">
    <property type="component" value="Unassembled WGS sequence"/>
</dbReference>
<protein>
    <recommendedName>
        <fullName evidence="1">HIT domain-containing protein</fullName>
    </recommendedName>
</protein>
<dbReference type="InterPro" id="IPR011146">
    <property type="entry name" value="HIT-like"/>
</dbReference>
<dbReference type="RefSeq" id="WP_026816232.1">
    <property type="nucleotide sequence ID" value="NZ_AUFF01000001.1"/>
</dbReference>
<proteinExistence type="predicted"/>
<reference evidence="2 3" key="1">
    <citation type="submission" date="2013-09" db="EMBL/GenBank/DDBJ databases">
        <title>Genome sequencing of Arenimonas composti.</title>
        <authorList>
            <person name="Chen F."/>
            <person name="Wang G."/>
        </authorList>
    </citation>
    <scope>NUCLEOTIDE SEQUENCE [LARGE SCALE GENOMIC DNA]</scope>
    <source>
        <strain evidence="2 3">TR7-09</strain>
    </source>
</reference>
<comment type="caution">
    <text evidence="2">The sequence shown here is derived from an EMBL/GenBank/DDBJ whole genome shotgun (WGS) entry which is preliminary data.</text>
</comment>
<dbReference type="PIRSF" id="PIRSF000714">
    <property type="entry name" value="HIT"/>
    <property type="match status" value="1"/>
</dbReference>
<dbReference type="InterPro" id="IPR036265">
    <property type="entry name" value="HIT-like_sf"/>
</dbReference>
<feature type="domain" description="HIT" evidence="1">
    <location>
        <begin position="15"/>
        <end position="103"/>
    </location>
</feature>
<dbReference type="InterPro" id="IPR026026">
    <property type="entry name" value="HIT_Hint"/>
</dbReference>
<keyword evidence="3" id="KW-1185">Reference proteome</keyword>
<dbReference type="OrthoDB" id="9799145at2"/>
<organism evidence="2 3">
    <name type="scientific">Arenimonas composti TR7-09 = DSM 18010</name>
    <dbReference type="NCBI Taxonomy" id="1121013"/>
    <lineage>
        <taxon>Bacteria</taxon>
        <taxon>Pseudomonadati</taxon>
        <taxon>Pseudomonadota</taxon>
        <taxon>Gammaproteobacteria</taxon>
        <taxon>Lysobacterales</taxon>
        <taxon>Lysobacteraceae</taxon>
        <taxon>Arenimonas</taxon>
    </lineage>
</organism>
<dbReference type="Gene3D" id="3.30.428.10">
    <property type="entry name" value="HIT-like"/>
    <property type="match status" value="1"/>
</dbReference>
<dbReference type="STRING" id="1121013.GCA_000426365_00770"/>
<dbReference type="GO" id="GO:0003824">
    <property type="term" value="F:catalytic activity"/>
    <property type="evidence" value="ECO:0007669"/>
    <property type="project" value="InterPro"/>
</dbReference>
<dbReference type="AlphaFoldDB" id="A0A091B8R5"/>
<accession>A0A091B8R5</accession>
<dbReference type="SUPFAM" id="SSF54197">
    <property type="entry name" value="HIT-like"/>
    <property type="match status" value="1"/>
</dbReference>
<dbReference type="Pfam" id="PF01230">
    <property type="entry name" value="HIT"/>
    <property type="match status" value="1"/>
</dbReference>
<dbReference type="EMBL" id="AWXU01000044">
    <property type="protein sequence ID" value="KFN49018.1"/>
    <property type="molecule type" value="Genomic_DNA"/>
</dbReference>
<evidence type="ECO:0000313" key="3">
    <source>
        <dbReference type="Proteomes" id="UP000029391"/>
    </source>
</evidence>
<name>A0A091B8R5_9GAMM</name>
<gene>
    <name evidence="2" type="ORF">P873_12800</name>
</gene>